<accession>A0A919RPN0</accession>
<sequence>MPRLPWRAGLALVALAALSCCGQEPTGRAGLAEWVECPVTGQPTRECSTVSVPVDYANPSGPRLEMAMSRLPAPDRARRIGVLVYNPGGPEAQGVYVPAALWPRQLTDAFDIIGFDPRGVGQSNRVDCGTPQGAVVELAKLPSLTAIPDVNAVDSSARAFVTECEQRLGPLAGQLGSLAVAHDVDAIRRALGEKQLSLWMHSYGSIIGEAYLATYPDRVRAALFTGAVDTATSGVDYTLQAERPMPQPPGGDSLANVFTTTLRQSLAGFAPWCREHAEECPISEDPVGQAKAAARLRQQPAPGEEPAYRTVLDAAFAVSLDPPHWPEFGTAVAQAGTGDPTGLKRLATGGVPADIAALLSSRPSTALLLGAYCTDFAWAKSVLGVLNDYRSAGARESHTPQTASTFVSCGAWPRPAPPLGPLRNPGRVRPLIVNGDEDHFTPLSGARAVASRFNASLLVVKANSGQVVGAGVPCADAAATVYLVNGRHPQRTECGA</sequence>
<protein>
    <submittedName>
        <fullName evidence="6">Alpha/beta hydrolase</fullName>
    </submittedName>
</protein>
<feature type="chain" id="PRO_5038647577" evidence="3">
    <location>
        <begin position="23"/>
        <end position="496"/>
    </location>
</feature>
<evidence type="ECO:0000313" key="7">
    <source>
        <dbReference type="Proteomes" id="UP000606172"/>
    </source>
</evidence>
<dbReference type="EMBL" id="BOOW01000042">
    <property type="protein sequence ID" value="GII96116.1"/>
    <property type="molecule type" value="Genomic_DNA"/>
</dbReference>
<dbReference type="InterPro" id="IPR000073">
    <property type="entry name" value="AB_hydrolase_1"/>
</dbReference>
<dbReference type="Pfam" id="PF08386">
    <property type="entry name" value="Abhydrolase_4"/>
    <property type="match status" value="1"/>
</dbReference>
<evidence type="ECO:0000256" key="3">
    <source>
        <dbReference type="SAM" id="SignalP"/>
    </source>
</evidence>
<evidence type="ECO:0000259" key="5">
    <source>
        <dbReference type="Pfam" id="PF08386"/>
    </source>
</evidence>
<dbReference type="SUPFAM" id="SSF53474">
    <property type="entry name" value="alpha/beta-Hydrolases"/>
    <property type="match status" value="1"/>
</dbReference>
<dbReference type="PANTHER" id="PTHR43248">
    <property type="entry name" value="2-SUCCINYL-6-HYDROXY-2,4-CYCLOHEXADIENE-1-CARBOXYLATE SYNTHASE"/>
    <property type="match status" value="1"/>
</dbReference>
<feature type="domain" description="Peptidase S33 tripeptidyl aminopeptidase-like C-terminal" evidence="5">
    <location>
        <begin position="401"/>
        <end position="493"/>
    </location>
</feature>
<evidence type="ECO:0000256" key="2">
    <source>
        <dbReference type="ARBA" id="ARBA00022801"/>
    </source>
</evidence>
<comment type="caution">
    <text evidence="6">The sequence shown here is derived from an EMBL/GenBank/DDBJ whole genome shotgun (WGS) entry which is preliminary data.</text>
</comment>
<keyword evidence="2 6" id="KW-0378">Hydrolase</keyword>
<organism evidence="6 7">
    <name type="scientific">Sinosporangium siamense</name>
    <dbReference type="NCBI Taxonomy" id="1367973"/>
    <lineage>
        <taxon>Bacteria</taxon>
        <taxon>Bacillati</taxon>
        <taxon>Actinomycetota</taxon>
        <taxon>Actinomycetes</taxon>
        <taxon>Streptosporangiales</taxon>
        <taxon>Streptosporangiaceae</taxon>
        <taxon>Sinosporangium</taxon>
    </lineage>
</organism>
<dbReference type="Pfam" id="PF00561">
    <property type="entry name" value="Abhydrolase_1"/>
    <property type="match status" value="1"/>
</dbReference>
<dbReference type="PANTHER" id="PTHR43248:SF25">
    <property type="entry name" value="AB HYDROLASE-1 DOMAIN-CONTAINING PROTEIN-RELATED"/>
    <property type="match status" value="1"/>
</dbReference>
<keyword evidence="7" id="KW-1185">Reference proteome</keyword>
<evidence type="ECO:0000313" key="6">
    <source>
        <dbReference type="EMBL" id="GII96116.1"/>
    </source>
</evidence>
<dbReference type="InterPro" id="IPR013595">
    <property type="entry name" value="Pept_S33_TAP-like_C"/>
</dbReference>
<name>A0A919RPN0_9ACTN</name>
<dbReference type="Proteomes" id="UP000606172">
    <property type="component" value="Unassembled WGS sequence"/>
</dbReference>
<feature type="domain" description="AB hydrolase-1" evidence="4">
    <location>
        <begin position="82"/>
        <end position="233"/>
    </location>
</feature>
<evidence type="ECO:0000259" key="4">
    <source>
        <dbReference type="Pfam" id="PF00561"/>
    </source>
</evidence>
<dbReference type="GO" id="GO:0016787">
    <property type="term" value="F:hydrolase activity"/>
    <property type="evidence" value="ECO:0007669"/>
    <property type="project" value="UniProtKB-KW"/>
</dbReference>
<dbReference type="InterPro" id="IPR051601">
    <property type="entry name" value="Serine_prot/Carboxylest_S33"/>
</dbReference>
<keyword evidence="3" id="KW-0732">Signal</keyword>
<reference evidence="6" key="1">
    <citation type="submission" date="2021-01" db="EMBL/GenBank/DDBJ databases">
        <title>Whole genome shotgun sequence of Sinosporangium siamense NBRC 109515.</title>
        <authorList>
            <person name="Komaki H."/>
            <person name="Tamura T."/>
        </authorList>
    </citation>
    <scope>NUCLEOTIDE SEQUENCE</scope>
    <source>
        <strain evidence="6">NBRC 109515</strain>
    </source>
</reference>
<feature type="signal peptide" evidence="3">
    <location>
        <begin position="1"/>
        <end position="22"/>
    </location>
</feature>
<gene>
    <name evidence="6" type="ORF">Ssi02_63470</name>
</gene>
<dbReference type="Gene3D" id="3.40.50.1820">
    <property type="entry name" value="alpha/beta hydrolase"/>
    <property type="match status" value="1"/>
</dbReference>
<dbReference type="AlphaFoldDB" id="A0A919RPN0"/>
<proteinExistence type="inferred from homology"/>
<dbReference type="PROSITE" id="PS51257">
    <property type="entry name" value="PROKAR_LIPOPROTEIN"/>
    <property type="match status" value="1"/>
</dbReference>
<dbReference type="InterPro" id="IPR029058">
    <property type="entry name" value="AB_hydrolase_fold"/>
</dbReference>
<evidence type="ECO:0000256" key="1">
    <source>
        <dbReference type="ARBA" id="ARBA00010088"/>
    </source>
</evidence>
<comment type="similarity">
    <text evidence="1">Belongs to the peptidase S33 family.</text>
</comment>